<sequence>MQTTSLTLLMRLCRPDEPDAWDRFVRLYSTGIYSWVRQLGLRHDVAADIVQDVFVALVQKLPEFRHQGGRSFRGWLWAITRNKCREWARRREFVSVPAASLDEFEGKVDEPFWEDEFRRHLVGQIASVIEADYPPEVWRAFWEHVVEGKPASRVAGELGINLWAVYTAKARIVARLHEEFADLVAD</sequence>
<dbReference type="RefSeq" id="WP_162666440.1">
    <property type="nucleotide sequence ID" value="NZ_LR593886.1"/>
</dbReference>
<evidence type="ECO:0000313" key="7">
    <source>
        <dbReference type="Proteomes" id="UP000464178"/>
    </source>
</evidence>
<keyword evidence="1" id="KW-0805">Transcription regulation</keyword>
<gene>
    <name evidence="6" type="ORF">SOIL9_62610</name>
</gene>
<dbReference type="NCBIfam" id="TIGR02937">
    <property type="entry name" value="sigma70-ECF"/>
    <property type="match status" value="1"/>
</dbReference>
<evidence type="ECO:0000259" key="5">
    <source>
        <dbReference type="Pfam" id="PF04542"/>
    </source>
</evidence>
<dbReference type="KEGG" id="gms:SOIL9_62610"/>
<feature type="domain" description="RNA polymerase sigma-70 region 2" evidence="5">
    <location>
        <begin position="25"/>
        <end position="91"/>
    </location>
</feature>
<dbReference type="GO" id="GO:0016987">
    <property type="term" value="F:sigma factor activity"/>
    <property type="evidence" value="ECO:0007669"/>
    <property type="project" value="UniProtKB-KW"/>
</dbReference>
<name>A0A6P2CRB1_9BACT</name>
<protein>
    <recommendedName>
        <fullName evidence="5">RNA polymerase sigma-70 region 2 domain-containing protein</fullName>
    </recommendedName>
</protein>
<keyword evidence="4" id="KW-0804">Transcription</keyword>
<keyword evidence="7" id="KW-1185">Reference proteome</keyword>
<dbReference type="Pfam" id="PF04542">
    <property type="entry name" value="Sigma70_r2"/>
    <property type="match status" value="1"/>
</dbReference>
<keyword evidence="2" id="KW-0731">Sigma factor</keyword>
<dbReference type="SUPFAM" id="SSF88946">
    <property type="entry name" value="Sigma2 domain of RNA polymerase sigma factors"/>
    <property type="match status" value="1"/>
</dbReference>
<proteinExistence type="predicted"/>
<evidence type="ECO:0000256" key="2">
    <source>
        <dbReference type="ARBA" id="ARBA00023082"/>
    </source>
</evidence>
<dbReference type="InterPro" id="IPR007627">
    <property type="entry name" value="RNA_pol_sigma70_r2"/>
</dbReference>
<evidence type="ECO:0000256" key="4">
    <source>
        <dbReference type="ARBA" id="ARBA00023163"/>
    </source>
</evidence>
<dbReference type="GO" id="GO:0003677">
    <property type="term" value="F:DNA binding"/>
    <property type="evidence" value="ECO:0007669"/>
    <property type="project" value="UniProtKB-KW"/>
</dbReference>
<evidence type="ECO:0000313" key="6">
    <source>
        <dbReference type="EMBL" id="VTR91453.1"/>
    </source>
</evidence>
<dbReference type="GO" id="GO:0006352">
    <property type="term" value="P:DNA-templated transcription initiation"/>
    <property type="evidence" value="ECO:0007669"/>
    <property type="project" value="InterPro"/>
</dbReference>
<dbReference type="InterPro" id="IPR013325">
    <property type="entry name" value="RNA_pol_sigma_r2"/>
</dbReference>
<keyword evidence="3" id="KW-0238">DNA-binding</keyword>
<evidence type="ECO:0000256" key="3">
    <source>
        <dbReference type="ARBA" id="ARBA00023125"/>
    </source>
</evidence>
<reference evidence="6 7" key="1">
    <citation type="submission" date="2019-05" db="EMBL/GenBank/DDBJ databases">
        <authorList>
            <consortium name="Science for Life Laboratories"/>
        </authorList>
    </citation>
    <scope>NUCLEOTIDE SEQUENCE [LARGE SCALE GENOMIC DNA]</scope>
    <source>
        <strain evidence="6">Soil9</strain>
    </source>
</reference>
<dbReference type="PANTHER" id="PTHR43133">
    <property type="entry name" value="RNA POLYMERASE ECF-TYPE SIGMA FACTO"/>
    <property type="match status" value="1"/>
</dbReference>
<dbReference type="InterPro" id="IPR039425">
    <property type="entry name" value="RNA_pol_sigma-70-like"/>
</dbReference>
<dbReference type="PANTHER" id="PTHR43133:SF8">
    <property type="entry name" value="RNA POLYMERASE SIGMA FACTOR HI_1459-RELATED"/>
    <property type="match status" value="1"/>
</dbReference>
<dbReference type="InterPro" id="IPR014284">
    <property type="entry name" value="RNA_pol_sigma-70_dom"/>
</dbReference>
<dbReference type="Proteomes" id="UP000464178">
    <property type="component" value="Chromosome"/>
</dbReference>
<evidence type="ECO:0000256" key="1">
    <source>
        <dbReference type="ARBA" id="ARBA00023015"/>
    </source>
</evidence>
<dbReference type="Gene3D" id="1.10.1740.10">
    <property type="match status" value="1"/>
</dbReference>
<dbReference type="EMBL" id="LR593886">
    <property type="protein sequence ID" value="VTR91453.1"/>
    <property type="molecule type" value="Genomic_DNA"/>
</dbReference>
<organism evidence="6 7">
    <name type="scientific">Gemmata massiliana</name>
    <dbReference type="NCBI Taxonomy" id="1210884"/>
    <lineage>
        <taxon>Bacteria</taxon>
        <taxon>Pseudomonadati</taxon>
        <taxon>Planctomycetota</taxon>
        <taxon>Planctomycetia</taxon>
        <taxon>Gemmatales</taxon>
        <taxon>Gemmataceae</taxon>
        <taxon>Gemmata</taxon>
    </lineage>
</organism>
<accession>A0A6P2CRB1</accession>
<dbReference type="AlphaFoldDB" id="A0A6P2CRB1"/>